<protein>
    <recommendedName>
        <fullName evidence="10">S-adenosylmethionine synthase</fullName>
        <shortName evidence="10">AdoMet synthase</shortName>
        <ecNumber evidence="10">2.5.1.6</ecNumber>
    </recommendedName>
    <alternativeName>
        <fullName evidence="10">MAT</fullName>
    </alternativeName>
    <alternativeName>
        <fullName evidence="10">Methionine adenosyltransferase</fullName>
    </alternativeName>
</protein>
<dbReference type="InterPro" id="IPR022630">
    <property type="entry name" value="S-AdoMet_synt_C"/>
</dbReference>
<feature type="binding site" evidence="10">
    <location>
        <position position="252"/>
    </location>
    <ligand>
        <name>ATP</name>
        <dbReference type="ChEBI" id="CHEBI:30616"/>
        <note>ligand shared between two neighboring subunits</note>
    </ligand>
</feature>
<feature type="binding site" evidence="10">
    <location>
        <position position="252"/>
    </location>
    <ligand>
        <name>L-methionine</name>
        <dbReference type="ChEBI" id="CHEBI:57844"/>
        <note>ligand shared between two neighboring subunits</note>
    </ligand>
</feature>
<dbReference type="InterPro" id="IPR022629">
    <property type="entry name" value="S-AdoMet_synt_central"/>
</dbReference>
<comment type="pathway">
    <text evidence="1 10">Amino-acid biosynthesis; S-adenosyl-L-methionine biosynthesis; S-adenosyl-L-methionine from L-methionine: step 1/1.</text>
</comment>
<keyword evidence="8 10" id="KW-0460">Magnesium</keyword>
<feature type="binding site" description="in other chain" evidence="10">
    <location>
        <position position="57"/>
    </location>
    <ligand>
        <name>L-methionine</name>
        <dbReference type="ChEBI" id="CHEBI:57844"/>
        <note>ligand shared between two neighboring subunits</note>
    </ligand>
</feature>
<organism evidence="16 17">
    <name type="scientific">Novosphingobium kalidii</name>
    <dbReference type="NCBI Taxonomy" id="3230299"/>
    <lineage>
        <taxon>Bacteria</taxon>
        <taxon>Pseudomonadati</taxon>
        <taxon>Pseudomonadota</taxon>
        <taxon>Alphaproteobacteria</taxon>
        <taxon>Sphingomonadales</taxon>
        <taxon>Sphingomonadaceae</taxon>
        <taxon>Novosphingobium</taxon>
    </lineage>
</organism>
<dbReference type="HAMAP" id="MF_00086">
    <property type="entry name" value="S_AdoMet_synth1"/>
    <property type="match status" value="1"/>
</dbReference>
<dbReference type="PROSITE" id="PS00376">
    <property type="entry name" value="ADOMET_SYNTHASE_1"/>
    <property type="match status" value="1"/>
</dbReference>
<dbReference type="Pfam" id="PF00438">
    <property type="entry name" value="S-AdoMet_synt_N"/>
    <property type="match status" value="1"/>
</dbReference>
<name>A0ABV2D5G6_9SPHN</name>
<accession>A0ABV2D5G6</accession>
<feature type="binding site" evidence="10">
    <location>
        <position position="279"/>
    </location>
    <ligand>
        <name>ATP</name>
        <dbReference type="ChEBI" id="CHEBI:30616"/>
        <note>ligand shared between two neighboring subunits</note>
    </ligand>
</feature>
<dbReference type="SUPFAM" id="SSF55973">
    <property type="entry name" value="S-adenosylmethionine synthetase"/>
    <property type="match status" value="3"/>
</dbReference>
<feature type="binding site" description="in other chain" evidence="10">
    <location>
        <begin position="258"/>
        <end position="259"/>
    </location>
    <ligand>
        <name>ATP</name>
        <dbReference type="ChEBI" id="CHEBI:30616"/>
        <note>ligand shared between two neighboring subunits</note>
    </ligand>
</feature>
<keyword evidence="5 10" id="KW-0479">Metal-binding</keyword>
<feature type="binding site" evidence="10">
    <location>
        <position position="275"/>
    </location>
    <ligand>
        <name>ATP</name>
        <dbReference type="ChEBI" id="CHEBI:30616"/>
        <note>ligand shared between two neighboring subunits</note>
    </ligand>
</feature>
<comment type="caution">
    <text evidence="16">The sequence shown here is derived from an EMBL/GenBank/DDBJ whole genome shotgun (WGS) entry which is preliminary data.</text>
</comment>
<keyword evidence="17" id="KW-1185">Reference proteome</keyword>
<feature type="binding site" description="in other chain" evidence="10">
    <location>
        <begin position="174"/>
        <end position="176"/>
    </location>
    <ligand>
        <name>ATP</name>
        <dbReference type="ChEBI" id="CHEBI:30616"/>
        <note>ligand shared between two neighboring subunits</note>
    </ligand>
</feature>
<comment type="caution">
    <text evidence="10">Lacks conserved residue(s) required for the propagation of feature annotation.</text>
</comment>
<comment type="subunit">
    <text evidence="10">Homotetramer; dimer of dimers.</text>
</comment>
<feature type="domain" description="S-adenosylmethionine synthetase central" evidence="14">
    <location>
        <begin position="125"/>
        <end position="244"/>
    </location>
</feature>
<evidence type="ECO:0000256" key="10">
    <source>
        <dbReference type="HAMAP-Rule" id="MF_00086"/>
    </source>
</evidence>
<feature type="domain" description="S-adenosylmethionine synthetase C-terminal" evidence="15">
    <location>
        <begin position="246"/>
        <end position="392"/>
    </location>
</feature>
<evidence type="ECO:0000256" key="12">
    <source>
        <dbReference type="RuleBase" id="RU004462"/>
    </source>
</evidence>
<comment type="cofactor">
    <cofactor evidence="10">
        <name>K(+)</name>
        <dbReference type="ChEBI" id="CHEBI:29103"/>
    </cofactor>
    <text evidence="10">Binds 1 potassium ion per subunit.</text>
</comment>
<feature type="domain" description="S-adenosylmethionine synthetase N-terminal" evidence="13">
    <location>
        <begin position="4"/>
        <end position="111"/>
    </location>
</feature>
<dbReference type="InterPro" id="IPR002133">
    <property type="entry name" value="S-AdoMet_synthetase"/>
</dbReference>
<dbReference type="InterPro" id="IPR022628">
    <property type="entry name" value="S-AdoMet_synt_N"/>
</dbReference>
<feature type="binding site" description="in other chain" evidence="10">
    <location>
        <position position="16"/>
    </location>
    <ligand>
        <name>ATP</name>
        <dbReference type="ChEBI" id="CHEBI:30616"/>
        <note>ligand shared between two neighboring subunits</note>
    </ligand>
</feature>
<feature type="binding site" evidence="10">
    <location>
        <position position="44"/>
    </location>
    <ligand>
        <name>K(+)</name>
        <dbReference type="ChEBI" id="CHEBI:29103"/>
    </ligand>
</feature>
<keyword evidence="7 10" id="KW-0067">ATP-binding</keyword>
<dbReference type="NCBIfam" id="TIGR01034">
    <property type="entry name" value="metK"/>
    <property type="match status" value="1"/>
</dbReference>
<dbReference type="PANTHER" id="PTHR11964">
    <property type="entry name" value="S-ADENOSYLMETHIONINE SYNTHETASE"/>
    <property type="match status" value="1"/>
</dbReference>
<evidence type="ECO:0000256" key="4">
    <source>
        <dbReference type="ARBA" id="ARBA00022679"/>
    </source>
</evidence>
<keyword evidence="4 10" id="KW-0808">Transferase</keyword>
<keyword evidence="6 10" id="KW-0547">Nucleotide-binding</keyword>
<evidence type="ECO:0000256" key="6">
    <source>
        <dbReference type="ARBA" id="ARBA00022741"/>
    </source>
</evidence>
<dbReference type="Gene3D" id="3.30.300.10">
    <property type="match status" value="3"/>
</dbReference>
<dbReference type="PROSITE" id="PS00377">
    <property type="entry name" value="ADOMET_SYNTHASE_2"/>
    <property type="match status" value="1"/>
</dbReference>
<dbReference type="Pfam" id="PF02773">
    <property type="entry name" value="S-AdoMet_synt_C"/>
    <property type="match status" value="1"/>
</dbReference>
<feature type="binding site" description="in other chain" evidence="10">
    <location>
        <position position="283"/>
    </location>
    <ligand>
        <name>L-methionine</name>
        <dbReference type="ChEBI" id="CHEBI:57844"/>
        <note>ligand shared between two neighboring subunits</note>
    </ligand>
</feature>
<comment type="subcellular location">
    <subcellularLocation>
        <location evidence="10 11">Cytoplasm</location>
    </subcellularLocation>
</comment>
<dbReference type="EMBL" id="JBEWLY010000027">
    <property type="protein sequence ID" value="MET1757116.1"/>
    <property type="molecule type" value="Genomic_DNA"/>
</dbReference>
<keyword evidence="10" id="KW-0963">Cytoplasm</keyword>
<dbReference type="CDD" id="cd18079">
    <property type="entry name" value="S-AdoMet_synt"/>
    <property type="match status" value="1"/>
</dbReference>
<comment type="catalytic activity">
    <reaction evidence="10">
        <text>L-methionine + ATP + H2O = S-adenosyl-L-methionine + phosphate + diphosphate</text>
        <dbReference type="Rhea" id="RHEA:21080"/>
        <dbReference type="ChEBI" id="CHEBI:15377"/>
        <dbReference type="ChEBI" id="CHEBI:30616"/>
        <dbReference type="ChEBI" id="CHEBI:33019"/>
        <dbReference type="ChEBI" id="CHEBI:43474"/>
        <dbReference type="ChEBI" id="CHEBI:57844"/>
        <dbReference type="ChEBI" id="CHEBI:59789"/>
        <dbReference type="EC" id="2.5.1.6"/>
    </reaction>
</comment>
<evidence type="ECO:0000256" key="1">
    <source>
        <dbReference type="ARBA" id="ARBA00005224"/>
    </source>
</evidence>
<evidence type="ECO:0000256" key="8">
    <source>
        <dbReference type="ARBA" id="ARBA00022842"/>
    </source>
</evidence>
<comment type="similarity">
    <text evidence="2 10 12">Belongs to the AdoMet synthase family.</text>
</comment>
<feature type="region of interest" description="Flexible loop" evidence="10">
    <location>
        <begin position="109"/>
        <end position="119"/>
    </location>
</feature>
<comment type="function">
    <text evidence="10">Catalyzes the formation of S-adenosylmethionine (AdoMet) from methionine and ATP. The overall synthetic reaction is composed of two sequential steps, AdoMet formation and the subsequent tripolyphosphate hydrolysis which occurs prior to release of AdoMet from the enzyme.</text>
</comment>
<evidence type="ECO:0000313" key="16">
    <source>
        <dbReference type="EMBL" id="MET1757116.1"/>
    </source>
</evidence>
<evidence type="ECO:0000256" key="5">
    <source>
        <dbReference type="ARBA" id="ARBA00022723"/>
    </source>
</evidence>
<keyword evidence="9 10" id="KW-0630">Potassium</keyword>
<evidence type="ECO:0000256" key="7">
    <source>
        <dbReference type="ARBA" id="ARBA00022840"/>
    </source>
</evidence>
<evidence type="ECO:0000313" key="17">
    <source>
        <dbReference type="Proteomes" id="UP001548713"/>
    </source>
</evidence>
<evidence type="ECO:0000259" key="14">
    <source>
        <dbReference type="Pfam" id="PF02772"/>
    </source>
</evidence>
<proteinExistence type="inferred from homology"/>
<dbReference type="EC" id="2.5.1.6" evidence="10"/>
<dbReference type="PIRSF" id="PIRSF000497">
    <property type="entry name" value="MAT"/>
    <property type="match status" value="1"/>
</dbReference>
<evidence type="ECO:0000259" key="15">
    <source>
        <dbReference type="Pfam" id="PF02773"/>
    </source>
</evidence>
<evidence type="ECO:0000259" key="13">
    <source>
        <dbReference type="Pfam" id="PF00438"/>
    </source>
</evidence>
<evidence type="ECO:0000256" key="2">
    <source>
        <dbReference type="ARBA" id="ARBA00009685"/>
    </source>
</evidence>
<sequence>MRKNYVFTSESVSEGHPDKVADQISDAIVDLFLSKDPEARIACETLTTTQRVVLAGEIRCKGVYENGEWAPGALEEIEATVREVVRQIGYEQEGFHWKTFEFSNCLHGQSAHIAQGVDASGNKDEGAGDQGIMFGFACDETPDLMPATLDYSHKILQRMSDDRHSGAAPFLEPDAKSQVTLRFENGRPAAATAIVVSTQHKEGWDSGEKEAELKAYVKNVVAEVLPAELLSDQTVYHINPTGSFVIGGPDGDAGLTGRKIIVDTYGGASPHGGGAFSGKDPTKVDRSAAYVTRYLAKNVVAAGLARRCTIQVSYAIGISSPLSLYVDTHGTGTVADPVLEAAIVQVAADKLGGLTPRGIRVGLGLNKPIYRSSAAYGHFGRKPEGELFPWERTDLGEALLAAVAQESGKLEPAE</sequence>
<dbReference type="GO" id="GO:0004478">
    <property type="term" value="F:methionine adenosyltransferase activity"/>
    <property type="evidence" value="ECO:0007669"/>
    <property type="project" value="UniProtKB-EC"/>
</dbReference>
<evidence type="ECO:0000256" key="9">
    <source>
        <dbReference type="ARBA" id="ARBA00022958"/>
    </source>
</evidence>
<dbReference type="Pfam" id="PF02772">
    <property type="entry name" value="S-AdoMet_synt_M"/>
    <property type="match status" value="1"/>
</dbReference>
<keyword evidence="3 10" id="KW-0554">One-carbon metabolism</keyword>
<evidence type="ECO:0000256" key="3">
    <source>
        <dbReference type="ARBA" id="ARBA00022563"/>
    </source>
</evidence>
<feature type="binding site" description="in other chain" evidence="10">
    <location>
        <position position="109"/>
    </location>
    <ligand>
        <name>L-methionine</name>
        <dbReference type="ChEBI" id="CHEBI:57844"/>
        <note>ligand shared between two neighboring subunits</note>
    </ligand>
</feature>
<dbReference type="InterPro" id="IPR022631">
    <property type="entry name" value="ADOMET_SYNTHASE_CS"/>
</dbReference>
<gene>
    <name evidence="10 16" type="primary">metK</name>
    <name evidence="16" type="ORF">ABVV53_16870</name>
</gene>
<dbReference type="InterPro" id="IPR022636">
    <property type="entry name" value="S-AdoMet_synthetase_sfam"/>
</dbReference>
<reference evidence="16 17" key="1">
    <citation type="submission" date="2024-07" db="EMBL/GenBank/DDBJ databases">
        <title>Novosphingobium kalidii RD2P27.</title>
        <authorList>
            <person name="Sun J.-Q."/>
        </authorList>
    </citation>
    <scope>NUCLEOTIDE SEQUENCE [LARGE SCALE GENOMIC DNA]</scope>
    <source>
        <strain evidence="16 17">RD2P27</strain>
    </source>
</reference>
<comment type="cofactor">
    <cofactor evidence="10">
        <name>Mg(2+)</name>
        <dbReference type="ChEBI" id="CHEBI:18420"/>
    </cofactor>
    <text evidence="10">Binds 2 divalent ions per subunit.</text>
</comment>
<dbReference type="RefSeq" id="WP_353985598.1">
    <property type="nucleotide sequence ID" value="NZ_JBEWLY010000027.1"/>
</dbReference>
<evidence type="ECO:0000256" key="11">
    <source>
        <dbReference type="RuleBase" id="RU000542"/>
    </source>
</evidence>
<dbReference type="Proteomes" id="UP001548713">
    <property type="component" value="Unassembled WGS sequence"/>
</dbReference>
<feature type="binding site" evidence="10">
    <location>
        <position position="18"/>
    </location>
    <ligand>
        <name>Mg(2+)</name>
        <dbReference type="ChEBI" id="CHEBI:18420"/>
    </ligand>
</feature>